<dbReference type="PANTHER" id="PTHR21664:SF1">
    <property type="entry name" value="NUDC DOMAIN-CONTAINING PROTEIN 1"/>
    <property type="match status" value="1"/>
</dbReference>
<sequence>MNVTLRPDRKLLDANFESYKLSLEKVPIFKIPVRGTVNFVPLNSSLSKQHLKAYSCQNCLTVDPFHSGFVYYITSEGKVFQMNIPDNAMIFNSGFGVCEIPDWKAVQTGSQVFASLRFPSSETAIIYDGVKSLIIYATTCAAKDKSTEFDAWKPISILHPPLDSGEAVLLDACSAVDNAESHREIHCLFGSVVQRPEDLPQMEGSKSSFITYLDWLTFRLENSQYHLFRHRKFAAPSFPDYVAFEKSTGAVHICSDRQFRPMFDSANAEIAKTLMSLPDTTPASSATATESATPVVPILWSQTEVTDEDDSGSVVISFQLVDAYLPASSSASKQSVHVTISPRVPSEDEHQSVRVQITHPSTEAENAPDEENTVFLDHALYGSVDGDAVWSIDRENKILEVHLNKKHALHWPRLLHDMVIDQHLVKPKHPVHIASQVETIQDRHMTPKEGGDENTAQGASLKPAFNVEQLEDVDFALDQDEDDLVLQRFDAETLELTHQASLSGHQWLLNVLSDHTTAESLWATNAFCIRHDVDGVVWLPHGVDENDTDGNAHKSKRRTDRGHPPCPWRHICTLQAFGYVLASKRDHRFVSAPPLNPNTPLPFVAVADASKRIYVYRQPLDSSEFPSGDMELRRRKVAKTDQRTPEGVVHVAWQHVVCLPDNDEIIGFVTLSKPYPACVACTQNHLYLISLVG</sequence>
<name>A0A4E0RF34_FASHE</name>
<keyword evidence="5" id="KW-0539">Nucleus</keyword>
<dbReference type="GO" id="GO:0005634">
    <property type="term" value="C:nucleus"/>
    <property type="evidence" value="ECO:0007669"/>
    <property type="project" value="UniProtKB-SubCell"/>
</dbReference>
<reference evidence="7" key="1">
    <citation type="submission" date="2019-03" db="EMBL/GenBank/DDBJ databases">
        <title>Improved annotation for the trematode Fasciola hepatica.</title>
        <authorList>
            <person name="Choi Y.-J."/>
            <person name="Martin J."/>
            <person name="Mitreva M."/>
        </authorList>
    </citation>
    <scope>NUCLEOTIDE SEQUENCE [LARGE SCALE GENOMIC DNA]</scope>
</reference>
<evidence type="ECO:0000256" key="1">
    <source>
        <dbReference type="ARBA" id="ARBA00004123"/>
    </source>
</evidence>
<dbReference type="PROSITE" id="PS51203">
    <property type="entry name" value="CS"/>
    <property type="match status" value="1"/>
</dbReference>
<comment type="subcellular location">
    <subcellularLocation>
        <location evidence="2">Cytoplasm</location>
    </subcellularLocation>
    <subcellularLocation>
        <location evidence="1">Nucleus</location>
    </subcellularLocation>
</comment>
<dbReference type="SUPFAM" id="SSF49764">
    <property type="entry name" value="HSP20-like chaperones"/>
    <property type="match status" value="1"/>
</dbReference>
<feature type="domain" description="CS" evidence="6">
    <location>
        <begin position="293"/>
        <end position="415"/>
    </location>
</feature>
<dbReference type="GO" id="GO:0005737">
    <property type="term" value="C:cytoplasm"/>
    <property type="evidence" value="ECO:0007669"/>
    <property type="project" value="UniProtKB-SubCell"/>
</dbReference>
<organism evidence="7 8">
    <name type="scientific">Fasciola hepatica</name>
    <name type="common">Liver fluke</name>
    <dbReference type="NCBI Taxonomy" id="6192"/>
    <lineage>
        <taxon>Eukaryota</taxon>
        <taxon>Metazoa</taxon>
        <taxon>Spiralia</taxon>
        <taxon>Lophotrochozoa</taxon>
        <taxon>Platyhelminthes</taxon>
        <taxon>Trematoda</taxon>
        <taxon>Digenea</taxon>
        <taxon>Plagiorchiida</taxon>
        <taxon>Echinostomata</taxon>
        <taxon>Echinostomatoidea</taxon>
        <taxon>Fasciolidae</taxon>
        <taxon>Fasciola</taxon>
    </lineage>
</organism>
<dbReference type="Gene3D" id="2.60.40.790">
    <property type="match status" value="1"/>
</dbReference>
<dbReference type="InterPro" id="IPR008978">
    <property type="entry name" value="HSP20-like_chaperone"/>
</dbReference>
<gene>
    <name evidence="7" type="ORF">D915_002563</name>
</gene>
<accession>A0A4E0RF34</accession>
<evidence type="ECO:0000313" key="7">
    <source>
        <dbReference type="EMBL" id="THD26183.1"/>
    </source>
</evidence>
<comment type="caution">
    <text evidence="7">The sequence shown here is derived from an EMBL/GenBank/DDBJ whole genome shotgun (WGS) entry which is preliminary data.</text>
</comment>
<dbReference type="Proteomes" id="UP000230066">
    <property type="component" value="Unassembled WGS sequence"/>
</dbReference>
<dbReference type="PANTHER" id="PTHR21664">
    <property type="entry name" value="CHRONIC MYELOGENOUS LEUKEMIA TUMOR ANTIGEN 66"/>
    <property type="match status" value="1"/>
</dbReference>
<keyword evidence="4" id="KW-0963">Cytoplasm</keyword>
<dbReference type="InterPro" id="IPR007052">
    <property type="entry name" value="CS_dom"/>
</dbReference>
<evidence type="ECO:0000256" key="3">
    <source>
        <dbReference type="ARBA" id="ARBA00018915"/>
    </source>
</evidence>
<evidence type="ECO:0000313" key="8">
    <source>
        <dbReference type="Proteomes" id="UP000230066"/>
    </source>
</evidence>
<protein>
    <recommendedName>
        <fullName evidence="3">NudC domain-containing protein 1</fullName>
    </recommendedName>
</protein>
<evidence type="ECO:0000256" key="5">
    <source>
        <dbReference type="ARBA" id="ARBA00023242"/>
    </source>
</evidence>
<dbReference type="EMBL" id="JXXN02000834">
    <property type="protein sequence ID" value="THD26183.1"/>
    <property type="molecule type" value="Genomic_DNA"/>
</dbReference>
<dbReference type="AlphaFoldDB" id="A0A4E0RF34"/>
<proteinExistence type="predicted"/>
<keyword evidence="8" id="KW-1185">Reference proteome</keyword>
<evidence type="ECO:0000256" key="4">
    <source>
        <dbReference type="ARBA" id="ARBA00022490"/>
    </source>
</evidence>
<evidence type="ECO:0000256" key="2">
    <source>
        <dbReference type="ARBA" id="ARBA00004496"/>
    </source>
</evidence>
<dbReference type="InterPro" id="IPR037895">
    <property type="entry name" value="NUDCD1"/>
</dbReference>
<evidence type="ECO:0000259" key="6">
    <source>
        <dbReference type="PROSITE" id="PS51203"/>
    </source>
</evidence>